<dbReference type="Pfam" id="PF09382">
    <property type="entry name" value="RQC"/>
    <property type="match status" value="1"/>
</dbReference>
<dbReference type="RefSeq" id="WP_034651564.1">
    <property type="nucleotide sequence ID" value="NZ_BCVB01000010.1"/>
</dbReference>
<feature type="domain" description="RQC" evidence="1">
    <location>
        <begin position="431"/>
        <end position="512"/>
    </location>
</feature>
<dbReference type="KEGG" id="bmeg:BG04_5060"/>
<proteinExistence type="predicted"/>
<dbReference type="GO" id="GO:0043138">
    <property type="term" value="F:3'-5' DNA helicase activity"/>
    <property type="evidence" value="ECO:0007669"/>
    <property type="project" value="InterPro"/>
</dbReference>
<protein>
    <submittedName>
        <fullName evidence="2">RQC domain protein</fullName>
    </submittedName>
</protein>
<dbReference type="InterPro" id="IPR036388">
    <property type="entry name" value="WH-like_DNA-bd_sf"/>
</dbReference>
<accession>A0A0B6AVL4</accession>
<reference evidence="2 3" key="1">
    <citation type="journal article" date="2015" name="Genome Announc.">
        <title>Complete genome sequences for 35 biothreat assay-relevant bacillus species.</title>
        <authorList>
            <person name="Johnson S.L."/>
            <person name="Daligault H.E."/>
            <person name="Davenport K.W."/>
            <person name="Jaissle J."/>
            <person name="Frey K.G."/>
            <person name="Ladner J.T."/>
            <person name="Broomall S.M."/>
            <person name="Bishop-Lilly K.A."/>
            <person name="Bruce D.C."/>
            <person name="Gibbons H.S."/>
            <person name="Coyne S.R."/>
            <person name="Lo C.C."/>
            <person name="Meincke L."/>
            <person name="Munk A.C."/>
            <person name="Koroleva G.I."/>
            <person name="Rosenzweig C.N."/>
            <person name="Palacios G.F."/>
            <person name="Redden C.L."/>
            <person name="Minogue T.D."/>
            <person name="Chain P.S."/>
        </authorList>
    </citation>
    <scope>NUCLEOTIDE SEQUENCE [LARGE SCALE GENOMIC DNA]</scope>
    <source>
        <strain evidence="3">ATCC 14581 / DSM 32 / JCM 2506 / NBRC 15308 / NCIMB 9376 / NCTC 10342 / NRRL B-14308 / VKM B-512</strain>
    </source>
</reference>
<name>A0A0B6AVL4_PRIM2</name>
<dbReference type="GO" id="GO:0006260">
    <property type="term" value="P:DNA replication"/>
    <property type="evidence" value="ECO:0007669"/>
    <property type="project" value="InterPro"/>
</dbReference>
<dbReference type="Proteomes" id="UP000031829">
    <property type="component" value="Chromosome"/>
</dbReference>
<dbReference type="Gene3D" id="1.10.10.10">
    <property type="entry name" value="Winged helix-like DNA-binding domain superfamily/Winged helix DNA-binding domain"/>
    <property type="match status" value="1"/>
</dbReference>
<dbReference type="AlphaFoldDB" id="A0A0B6AVL4"/>
<dbReference type="NCBIfam" id="NF041108">
    <property type="entry name" value="RQC_minor_2"/>
    <property type="match status" value="1"/>
</dbReference>
<evidence type="ECO:0000259" key="1">
    <source>
        <dbReference type="Pfam" id="PF09382"/>
    </source>
</evidence>
<dbReference type="GeneID" id="93643025"/>
<dbReference type="HOGENOM" id="CLU_521435_0_0_9"/>
<evidence type="ECO:0000313" key="2">
    <source>
        <dbReference type="EMBL" id="AJI23894.1"/>
    </source>
</evidence>
<dbReference type="SUPFAM" id="SSF46785">
    <property type="entry name" value="Winged helix' DNA-binding domain"/>
    <property type="match status" value="1"/>
</dbReference>
<dbReference type="GO" id="GO:0006281">
    <property type="term" value="P:DNA repair"/>
    <property type="evidence" value="ECO:0007669"/>
    <property type="project" value="InterPro"/>
</dbReference>
<dbReference type="InterPro" id="IPR018982">
    <property type="entry name" value="RQC_domain"/>
</dbReference>
<evidence type="ECO:0000313" key="3">
    <source>
        <dbReference type="Proteomes" id="UP000031829"/>
    </source>
</evidence>
<organism evidence="2 3">
    <name type="scientific">Priestia megaterium (strain ATCC 14581 / DSM 32 / CCUG 1817 / JCM 2506 / NBRC 15308 / NCIMB 9376 / NCTC 10342 / NRRL B-14308 / VKM B-512 / Ford 19)</name>
    <name type="common">Bacillus megaterium</name>
    <dbReference type="NCBI Taxonomy" id="1348623"/>
    <lineage>
        <taxon>Bacteria</taxon>
        <taxon>Bacillati</taxon>
        <taxon>Bacillota</taxon>
        <taxon>Bacilli</taxon>
        <taxon>Bacillales</taxon>
        <taxon>Bacillaceae</taxon>
        <taxon>Priestia</taxon>
    </lineage>
</organism>
<sequence>MTLPENLPVDFTAYSHLTFLPLGRKNKSIRSVGSKHTKGLLGRLNDYFERAMNELSQEDIVLFQTFLFGSHRGGFPVAIDKNEDVYPHFWKPASFLWKEYNKNRCLPIHHDEFYSQDFTVLTKNELENYLGSIMKDYMFCARIHDSFKEEWIQHINKCFFKHPLISLYHRNADVIEAIEQSKKSPLLFIMKNPEQIAFWRNRIEIIMRPFRSLSHAAFERGFSDTEDTVLTVHGENEIIRLTSENRGLAVTYDVTNDAISLDDEYNVVLAAKRLATTQRQFEEIIDENEEVIQKLLVFFKWKSLLKHHEVHIKEIQDKLCSLTTYQLNQRQVLQENDPFLSFIQKVLQVKTPNANLEVGSIQWFSQWDFPDVTLLQETNKFTCCMAPNEIEKKMTEISAKIENELHKQRQDLLSTPLKIGQITFDSNQMLRLLTLIDTLKNTETQQSYVQILEGVSTNSIRQKELDKIPAFGLLNSVKRKCIVTYLQELQNYQLLKKEKKGFSLTPKGEAIRRLFEEESRRI</sequence>
<dbReference type="InterPro" id="IPR036390">
    <property type="entry name" value="WH_DNA-bd_sf"/>
</dbReference>
<dbReference type="EMBL" id="CP009920">
    <property type="protein sequence ID" value="AJI23894.1"/>
    <property type="molecule type" value="Genomic_DNA"/>
</dbReference>
<gene>
    <name evidence="2" type="ORF">BG04_5060</name>
</gene>